<organism evidence="1">
    <name type="scientific">uncultured Caudovirales phage</name>
    <dbReference type="NCBI Taxonomy" id="2100421"/>
    <lineage>
        <taxon>Viruses</taxon>
        <taxon>Duplodnaviria</taxon>
        <taxon>Heunggongvirae</taxon>
        <taxon>Uroviricota</taxon>
        <taxon>Caudoviricetes</taxon>
        <taxon>Peduoviridae</taxon>
        <taxon>Maltschvirus</taxon>
        <taxon>Maltschvirus maltsch</taxon>
    </lineage>
</organism>
<dbReference type="InterPro" id="IPR023366">
    <property type="entry name" value="ATP_synth_asu-like_sf"/>
</dbReference>
<name>A0A6J7WXD6_9CAUD</name>
<proteinExistence type="predicted"/>
<gene>
    <name evidence="1" type="ORF">UFOVP240_187</name>
</gene>
<protein>
    <submittedName>
        <fullName evidence="1">Uncharacterized protein</fullName>
    </submittedName>
</protein>
<sequence length="1213" mass="126806">MAKQQIKTYVLTLGTAGVSTLVVPGKVDLNQLLLITNTTRNIIYYNFADSTFTGTTCVFTRGNNTTAVVATSGTNSASSGATTLTATTLTGLITVGMTVSGSANIPTGTIVTAISGTTLTLSTATTGAVSNASLTFTGESYATILQNSDGYTTITLRIDTSSHNINDSVQIFVDSPQQFVRMIGAGTDAFERTRVANPMSMLDADFEYGLQPTKWQQISMLRGYPSIYEVPGTDLSVLSVVTDASNATGGNGESLVTFTCSSAHLLTVGQPVTVKGLWNYVTGFARAEGSFIVNQVTGPLTFNYYAKAKIGSSVTQATSLSNSASSGSTTLQATTSTGSIKVGMVITGSANIPAGTTVAAINADIITLSAATTGAVSGASLTFTGEVISTTYTQLRRGGFFTGASIGVPSFAVQTQSDGSTTYAVIEVTFTSAHGLIPGHTVAVNITSAGSNHTYASGPFYVEQVPTPTTIRYSARAIGVIATSGITGSVYPRPDSFYVHRPFDGGVMIGTGGPAYGAQAIRQSKKYIRYQSGKSINYNTGLLLAPSYDVRLVTSTATTVGSTITVACDDTDHGLQVGAQITLSGVLTSGYNGIYTVNGITDERTFTFLATSVLGSTTAKLDSPCLVSLNKWNGSTVRAGTFDDQNGQFWQYDGQTVAVGYRSSTFQLSGVVDVTPDSNNVTQTQSSSTRFLEQLSEGDRIVIKGMTHAVTSIGSNNSMTVAPDYRGVVQTLGAKIVKTKDFIIPQSQWNIDRCDGSNSVFNPSGYSFNVNNMQMAGIAWTWYGAGFIEWQLRGPDGNYFAVHRIKASNVNREAYMRSGNQPVRYEVINEGPRTFINGDLASSATTIPVNDASLFPNSGYCWLEGEIVKYTGRTKTSLTGCTRAATDYSLYTGGANRTFTAAAAQATTTDRTGIILISQTATPIISHWGSAFLQDGGFDADRGYIFNYSATNIQISTKKTTAFAIRLAPSVSNAIIGDLGARDLLNRAQLLLQGIEITAGASTGSNAAIVIEGVLNPTNYPVVPTNVIWGSLQGSAAGGLPSFAQVAPTSAITFDGSAGNYGTPLLSTTASQNSPSGATTVTVLSVASAAVGDEIFSKDSTVTFQGNTKITAINGLVITFDKPLVGPLTGSLSTVCVTRGTSAAPGETIFSFISSPSQKDSLDLTPLKEIVNTPIGGRGTFPNGPDVLMINVYLTQGAALTANLILRWGEAQA</sequence>
<accession>A0A6J7WXD6</accession>
<reference evidence="1" key="1">
    <citation type="submission" date="2020-05" db="EMBL/GenBank/DDBJ databases">
        <authorList>
            <person name="Chiriac C."/>
            <person name="Salcher M."/>
            <person name="Ghai R."/>
            <person name="Kavagutti S V."/>
        </authorList>
    </citation>
    <scope>NUCLEOTIDE SEQUENCE</scope>
</reference>
<dbReference type="EMBL" id="LR798293">
    <property type="protein sequence ID" value="CAB5221535.1"/>
    <property type="molecule type" value="Genomic_DNA"/>
</dbReference>
<dbReference type="Gene3D" id="2.40.30.20">
    <property type="match status" value="1"/>
</dbReference>
<evidence type="ECO:0000313" key="1">
    <source>
        <dbReference type="EMBL" id="CAB5221535.1"/>
    </source>
</evidence>